<evidence type="ECO:0000256" key="5">
    <source>
        <dbReference type="ARBA" id="ARBA00023125"/>
    </source>
</evidence>
<dbReference type="InterPro" id="IPR035644">
    <property type="entry name" value="MraZ_C"/>
</dbReference>
<evidence type="ECO:0000256" key="7">
    <source>
        <dbReference type="HAMAP-Rule" id="MF_01008"/>
    </source>
</evidence>
<gene>
    <name evidence="7" type="primary">mraZ</name>
    <name evidence="9" type="ORF">UV00_C0002G0015</name>
</gene>
<dbReference type="PROSITE" id="PS51740">
    <property type="entry name" value="SPOVT_ABRB"/>
    <property type="match status" value="2"/>
</dbReference>
<dbReference type="Gene3D" id="3.40.1550.20">
    <property type="entry name" value="Transcriptional regulator MraZ domain"/>
    <property type="match status" value="1"/>
</dbReference>
<comment type="subunit">
    <text evidence="7">Forms oligomers.</text>
</comment>
<dbReference type="InterPro" id="IPR035642">
    <property type="entry name" value="MraZ_N"/>
</dbReference>
<evidence type="ECO:0000313" key="10">
    <source>
        <dbReference type="Proteomes" id="UP000033847"/>
    </source>
</evidence>
<evidence type="ECO:0000256" key="3">
    <source>
        <dbReference type="ARBA" id="ARBA00022737"/>
    </source>
</evidence>
<dbReference type="InterPro" id="IPR007159">
    <property type="entry name" value="SpoVT-AbrB_dom"/>
</dbReference>
<protein>
    <recommendedName>
        <fullName evidence="1 7">Transcriptional regulator MraZ</fullName>
    </recommendedName>
</protein>
<dbReference type="GO" id="GO:0009295">
    <property type="term" value="C:nucleoid"/>
    <property type="evidence" value="ECO:0007669"/>
    <property type="project" value="UniProtKB-SubCell"/>
</dbReference>
<dbReference type="GO" id="GO:2000143">
    <property type="term" value="P:negative regulation of DNA-templated transcription initiation"/>
    <property type="evidence" value="ECO:0007669"/>
    <property type="project" value="TreeGrafter"/>
</dbReference>
<evidence type="ECO:0000256" key="2">
    <source>
        <dbReference type="ARBA" id="ARBA00022490"/>
    </source>
</evidence>
<accession>A0A0G1BPE3</accession>
<dbReference type="NCBIfam" id="TIGR00242">
    <property type="entry name" value="division/cell wall cluster transcriptional repressor MraZ"/>
    <property type="match status" value="1"/>
</dbReference>
<dbReference type="PANTHER" id="PTHR34701:SF1">
    <property type="entry name" value="TRANSCRIPTIONAL REGULATOR MRAZ"/>
    <property type="match status" value="1"/>
</dbReference>
<comment type="similarity">
    <text evidence="7">Belongs to the MraZ family.</text>
</comment>
<keyword evidence="3" id="KW-0677">Repeat</keyword>
<dbReference type="HAMAP" id="MF_01008">
    <property type="entry name" value="MraZ"/>
    <property type="match status" value="1"/>
</dbReference>
<evidence type="ECO:0000256" key="4">
    <source>
        <dbReference type="ARBA" id="ARBA00023015"/>
    </source>
</evidence>
<keyword evidence="4 7" id="KW-0805">Transcription regulation</keyword>
<dbReference type="GO" id="GO:0005737">
    <property type="term" value="C:cytoplasm"/>
    <property type="evidence" value="ECO:0007669"/>
    <property type="project" value="UniProtKB-UniRule"/>
</dbReference>
<name>A0A0G1BPE3_UNCKA</name>
<comment type="subcellular location">
    <subcellularLocation>
        <location evidence="7">Cytoplasm</location>
        <location evidence="7">Nucleoid</location>
    </subcellularLocation>
</comment>
<dbReference type="InterPro" id="IPR037914">
    <property type="entry name" value="SpoVT-AbrB_sf"/>
</dbReference>
<dbReference type="PANTHER" id="PTHR34701">
    <property type="entry name" value="TRANSCRIPTIONAL REGULATOR MRAZ"/>
    <property type="match status" value="1"/>
</dbReference>
<organism evidence="9 10">
    <name type="scientific">candidate division WWE3 bacterium GW2011_GWF1_42_14</name>
    <dbReference type="NCBI Taxonomy" id="1619138"/>
    <lineage>
        <taxon>Bacteria</taxon>
        <taxon>Katanobacteria</taxon>
    </lineage>
</organism>
<evidence type="ECO:0000259" key="8">
    <source>
        <dbReference type="PROSITE" id="PS51740"/>
    </source>
</evidence>
<dbReference type="Pfam" id="PF02381">
    <property type="entry name" value="MraZ"/>
    <property type="match status" value="2"/>
</dbReference>
<proteinExistence type="inferred from homology"/>
<dbReference type="CDD" id="cd16321">
    <property type="entry name" value="MraZ_C"/>
    <property type="match status" value="1"/>
</dbReference>
<dbReference type="GO" id="GO:0003700">
    <property type="term" value="F:DNA-binding transcription factor activity"/>
    <property type="evidence" value="ECO:0007669"/>
    <property type="project" value="UniProtKB-UniRule"/>
</dbReference>
<sequence length="141" mass="15876">MVNSTMRMFLGEYKPNITEGSRIALPKKLRDQIRGEEVILSRGFEKCVFVYDKEDWATEAQKQVENPITDARTRDIKRYMYSGAAEVTIDPQGRVVIPGNLKEYAGLGKNLAVVGAGDHIEIWNLDSWTARLEKISGEVTA</sequence>
<evidence type="ECO:0000256" key="6">
    <source>
        <dbReference type="ARBA" id="ARBA00023163"/>
    </source>
</evidence>
<dbReference type="Proteomes" id="UP000033847">
    <property type="component" value="Unassembled WGS sequence"/>
</dbReference>
<dbReference type="InterPro" id="IPR038619">
    <property type="entry name" value="MraZ_sf"/>
</dbReference>
<comment type="caution">
    <text evidence="9">The sequence shown here is derived from an EMBL/GenBank/DDBJ whole genome shotgun (WGS) entry which is preliminary data.</text>
</comment>
<keyword evidence="6 7" id="KW-0804">Transcription</keyword>
<dbReference type="InterPro" id="IPR020603">
    <property type="entry name" value="MraZ_dom"/>
</dbReference>
<reference evidence="9 10" key="1">
    <citation type="journal article" date="2015" name="Nature">
        <title>rRNA introns, odd ribosomes, and small enigmatic genomes across a large radiation of phyla.</title>
        <authorList>
            <person name="Brown C.T."/>
            <person name="Hug L.A."/>
            <person name="Thomas B.C."/>
            <person name="Sharon I."/>
            <person name="Castelle C.J."/>
            <person name="Singh A."/>
            <person name="Wilkins M.J."/>
            <person name="Williams K.H."/>
            <person name="Banfield J.F."/>
        </authorList>
    </citation>
    <scope>NUCLEOTIDE SEQUENCE [LARGE SCALE GENOMIC DNA]</scope>
</reference>
<evidence type="ECO:0000256" key="1">
    <source>
        <dbReference type="ARBA" id="ARBA00013860"/>
    </source>
</evidence>
<feature type="domain" description="SpoVT-AbrB" evidence="8">
    <location>
        <begin position="84"/>
        <end position="127"/>
    </location>
</feature>
<dbReference type="AlphaFoldDB" id="A0A0G1BPE3"/>
<dbReference type="SUPFAM" id="SSF89447">
    <property type="entry name" value="AbrB/MazE/MraZ-like"/>
    <property type="match status" value="1"/>
</dbReference>
<keyword evidence="5 7" id="KW-0238">DNA-binding</keyword>
<feature type="domain" description="SpoVT-AbrB" evidence="8">
    <location>
        <begin position="12"/>
        <end position="55"/>
    </location>
</feature>
<dbReference type="CDD" id="cd16320">
    <property type="entry name" value="MraZ_N"/>
    <property type="match status" value="1"/>
</dbReference>
<dbReference type="InterPro" id="IPR003444">
    <property type="entry name" value="MraZ"/>
</dbReference>
<dbReference type="GO" id="GO:0000976">
    <property type="term" value="F:transcription cis-regulatory region binding"/>
    <property type="evidence" value="ECO:0007669"/>
    <property type="project" value="TreeGrafter"/>
</dbReference>
<dbReference type="EMBL" id="LCCU01000002">
    <property type="protein sequence ID" value="KKS39363.1"/>
    <property type="molecule type" value="Genomic_DNA"/>
</dbReference>
<evidence type="ECO:0000313" key="9">
    <source>
        <dbReference type="EMBL" id="KKS39363.1"/>
    </source>
</evidence>
<keyword evidence="2 7" id="KW-0963">Cytoplasm</keyword>